<organism evidence="1 2">
    <name type="scientific">Romanomermis culicivorax</name>
    <name type="common">Nematode worm</name>
    <dbReference type="NCBI Taxonomy" id="13658"/>
    <lineage>
        <taxon>Eukaryota</taxon>
        <taxon>Metazoa</taxon>
        <taxon>Ecdysozoa</taxon>
        <taxon>Nematoda</taxon>
        <taxon>Enoplea</taxon>
        <taxon>Dorylaimia</taxon>
        <taxon>Mermithida</taxon>
        <taxon>Mermithoidea</taxon>
        <taxon>Mermithidae</taxon>
        <taxon>Romanomermis</taxon>
    </lineage>
</organism>
<name>A0A915I662_ROMCU</name>
<evidence type="ECO:0000313" key="2">
    <source>
        <dbReference type="WBParaSite" id="nRc.2.0.1.t09624-RA"/>
    </source>
</evidence>
<protein>
    <submittedName>
        <fullName evidence="2">Peptidase A2 domain-containing protein</fullName>
    </submittedName>
</protein>
<dbReference type="AlphaFoldDB" id="A0A915I662"/>
<evidence type="ECO:0000313" key="1">
    <source>
        <dbReference type="Proteomes" id="UP000887565"/>
    </source>
</evidence>
<accession>A0A915I662</accession>
<dbReference type="Proteomes" id="UP000887565">
    <property type="component" value="Unplaced"/>
</dbReference>
<reference evidence="2" key="1">
    <citation type="submission" date="2022-11" db="UniProtKB">
        <authorList>
            <consortium name="WormBaseParasite"/>
        </authorList>
    </citation>
    <scope>IDENTIFICATION</scope>
</reference>
<keyword evidence="1" id="KW-1185">Reference proteome</keyword>
<proteinExistence type="predicted"/>
<sequence>MPLQEPSKFPTRAFQIPIKFRAVKAHTLMDTGAQCSVLSSGLVKSAFDKQSLQLPICRKIKVADGAVVNAHGPVWNLRSVNT</sequence>
<dbReference type="WBParaSite" id="nRc.2.0.1.t09624-RA">
    <property type="protein sequence ID" value="nRc.2.0.1.t09624-RA"/>
    <property type="gene ID" value="nRc.2.0.1.g09624"/>
</dbReference>